<organism evidence="2 3">
    <name type="scientific">Granulicella rosea</name>
    <dbReference type="NCBI Taxonomy" id="474952"/>
    <lineage>
        <taxon>Bacteria</taxon>
        <taxon>Pseudomonadati</taxon>
        <taxon>Acidobacteriota</taxon>
        <taxon>Terriglobia</taxon>
        <taxon>Terriglobales</taxon>
        <taxon>Acidobacteriaceae</taxon>
        <taxon>Granulicella</taxon>
    </lineage>
</organism>
<keyword evidence="1" id="KW-1133">Transmembrane helix</keyword>
<gene>
    <name evidence="2" type="ORF">SAMN05421770_101927</name>
</gene>
<keyword evidence="3" id="KW-1185">Reference proteome</keyword>
<evidence type="ECO:0000313" key="2">
    <source>
        <dbReference type="EMBL" id="SNS42871.1"/>
    </source>
</evidence>
<feature type="transmembrane region" description="Helical" evidence="1">
    <location>
        <begin position="28"/>
        <end position="48"/>
    </location>
</feature>
<sequence>MRVVGCLLMLSGCSIALASLALLHAQGQRYAFVMAALTVEALGLWLLAQSYRGVQLAAKDKR</sequence>
<evidence type="ECO:0000256" key="1">
    <source>
        <dbReference type="SAM" id="Phobius"/>
    </source>
</evidence>
<proteinExistence type="predicted"/>
<accession>A0A239EEK8</accession>
<evidence type="ECO:0000313" key="3">
    <source>
        <dbReference type="Proteomes" id="UP000198356"/>
    </source>
</evidence>
<dbReference type="Proteomes" id="UP000198356">
    <property type="component" value="Unassembled WGS sequence"/>
</dbReference>
<dbReference type="RefSeq" id="WP_176441590.1">
    <property type="nucleotide sequence ID" value="NZ_FZOU01000001.1"/>
</dbReference>
<keyword evidence="1" id="KW-0472">Membrane</keyword>
<reference evidence="2 3" key="1">
    <citation type="submission" date="2017-06" db="EMBL/GenBank/DDBJ databases">
        <authorList>
            <person name="Kim H.J."/>
            <person name="Triplett B.A."/>
        </authorList>
    </citation>
    <scope>NUCLEOTIDE SEQUENCE [LARGE SCALE GENOMIC DNA]</scope>
    <source>
        <strain evidence="2 3">DSM 18704</strain>
    </source>
</reference>
<dbReference type="EMBL" id="FZOU01000001">
    <property type="protein sequence ID" value="SNS42871.1"/>
    <property type="molecule type" value="Genomic_DNA"/>
</dbReference>
<protein>
    <submittedName>
        <fullName evidence="2">Uncharacterized protein</fullName>
    </submittedName>
</protein>
<name>A0A239EEK8_9BACT</name>
<keyword evidence="1" id="KW-0812">Transmembrane</keyword>
<dbReference type="AlphaFoldDB" id="A0A239EEK8"/>